<evidence type="ECO:0000313" key="3">
    <source>
        <dbReference type="Proteomes" id="UP000198336"/>
    </source>
</evidence>
<dbReference type="Proteomes" id="UP000198336">
    <property type="component" value="Unassembled WGS sequence"/>
</dbReference>
<accession>A0A226HPG0</accession>
<sequence length="367" mass="42466">MEKDFLPQGDHIRQLLVNASISTTNINSLLRDKGVFLGHIEKNNSIPLLMKTLVSPEDFRDLHEAQKKKEDTIKFRTATIKCTSDFDLTNIFSAPMDLAAKIKEAHKYEPNFKLLGTPTFYIEDETAIFDYKIERDNFLENWTSNKTEHSGKVFVKKSKEGNLELSVEQNSTSKETILINELIVGEVKKLLKDQSFINPGDDFIRIKFKDFTNAQRIQFFYSFTKDFCIYLKFQSITDIDLYLDEEQESHADIKALVDEIDSLKINGRGLQNNPLLKNNLYHDKLIVASISLKYSFDIRGVKGTANLVIAFPDYITKRSSDAELQISLNFTIEKEHKRMTTETKLRKELYAFVEKHKITNYSQFKTP</sequence>
<evidence type="ECO:0000259" key="1">
    <source>
        <dbReference type="Pfam" id="PF26110"/>
    </source>
</evidence>
<feature type="domain" description="GAPS4b N-terminal" evidence="1">
    <location>
        <begin position="10"/>
        <end position="71"/>
    </location>
</feature>
<proteinExistence type="predicted"/>
<dbReference type="InterPro" id="IPR058955">
    <property type="entry name" value="GAPS4b_N"/>
</dbReference>
<protein>
    <recommendedName>
        <fullName evidence="1">GAPS4b N-terminal domain-containing protein</fullName>
    </recommendedName>
</protein>
<dbReference type="Pfam" id="PF26110">
    <property type="entry name" value="GAPS4b_N"/>
    <property type="match status" value="1"/>
</dbReference>
<evidence type="ECO:0000313" key="2">
    <source>
        <dbReference type="EMBL" id="OXA95501.1"/>
    </source>
</evidence>
<dbReference type="RefSeq" id="WP_089055903.1">
    <property type="nucleotide sequence ID" value="NZ_MUHA01000031.1"/>
</dbReference>
<keyword evidence="3" id="KW-1185">Reference proteome</keyword>
<name>A0A226HPG0_9FLAO</name>
<reference evidence="2 3" key="1">
    <citation type="submission" date="2016-11" db="EMBL/GenBank/DDBJ databases">
        <title>Whole genomes of Flavobacteriaceae.</title>
        <authorList>
            <person name="Stine C."/>
            <person name="Li C."/>
            <person name="Tadesse D."/>
        </authorList>
    </citation>
    <scope>NUCLEOTIDE SEQUENCE [LARGE SCALE GENOMIC DNA]</scope>
    <source>
        <strain evidence="2 3">CCUG 59446</strain>
    </source>
</reference>
<dbReference type="EMBL" id="MUHA01000031">
    <property type="protein sequence ID" value="OXA95501.1"/>
    <property type="molecule type" value="Genomic_DNA"/>
</dbReference>
<comment type="caution">
    <text evidence="2">The sequence shown here is derived from an EMBL/GenBank/DDBJ whole genome shotgun (WGS) entry which is preliminary data.</text>
</comment>
<dbReference type="AlphaFoldDB" id="A0A226HPG0"/>
<organism evidence="2 3">
    <name type="scientific">Flavobacterium oncorhynchi</name>
    <dbReference type="NCBI Taxonomy" id="728056"/>
    <lineage>
        <taxon>Bacteria</taxon>
        <taxon>Pseudomonadati</taxon>
        <taxon>Bacteroidota</taxon>
        <taxon>Flavobacteriia</taxon>
        <taxon>Flavobacteriales</taxon>
        <taxon>Flavobacteriaceae</taxon>
        <taxon>Flavobacterium</taxon>
    </lineage>
</organism>
<gene>
    <name evidence="2" type="ORF">B0A75_19270</name>
</gene>